<evidence type="ECO:0000313" key="3">
    <source>
        <dbReference type="EMBL" id="CAG5093090.1"/>
    </source>
</evidence>
<evidence type="ECO:0000313" key="4">
    <source>
        <dbReference type="Proteomes" id="UP000786811"/>
    </source>
</evidence>
<sequence>MVRKWGVLFKGDRDIQEFLERLEELAESDGFEMDHLLPCIPILLREKALFWYRNNKRDWASWENFVSDLKAFYLSPGLELEEQIRNNVQGATKTAAEYATRLQTLMRRHGQMSNAARLTQLYQNMRPKYRRYMKCTEFASVLGLLRLAGEYEQLVAQEKTPVVKETKQSARKPAKTVEPAPLEIFEYNWLECCWRCRQTGHTKAQCTNR</sequence>
<gene>
    <name evidence="3" type="ORF">HICCMSTLAB_LOCUS6578</name>
</gene>
<dbReference type="AlphaFoldDB" id="A0A8J2HJ59"/>
<dbReference type="GO" id="GO:0008270">
    <property type="term" value="F:zinc ion binding"/>
    <property type="evidence" value="ECO:0007669"/>
    <property type="project" value="UniProtKB-KW"/>
</dbReference>
<organism evidence="3 4">
    <name type="scientific">Cotesia congregata</name>
    <name type="common">Parasitoid wasp</name>
    <name type="synonym">Apanteles congregatus</name>
    <dbReference type="NCBI Taxonomy" id="51543"/>
    <lineage>
        <taxon>Eukaryota</taxon>
        <taxon>Metazoa</taxon>
        <taxon>Ecdysozoa</taxon>
        <taxon>Arthropoda</taxon>
        <taxon>Hexapoda</taxon>
        <taxon>Insecta</taxon>
        <taxon>Pterygota</taxon>
        <taxon>Neoptera</taxon>
        <taxon>Endopterygota</taxon>
        <taxon>Hymenoptera</taxon>
        <taxon>Apocrita</taxon>
        <taxon>Ichneumonoidea</taxon>
        <taxon>Braconidae</taxon>
        <taxon>Microgastrinae</taxon>
        <taxon>Cotesia</taxon>
    </lineage>
</organism>
<feature type="domain" description="CCHC-type" evidence="2">
    <location>
        <begin position="193"/>
        <end position="208"/>
    </location>
</feature>
<keyword evidence="1" id="KW-0863">Zinc-finger</keyword>
<dbReference type="OrthoDB" id="7700824at2759"/>
<dbReference type="GO" id="GO:0003676">
    <property type="term" value="F:nucleic acid binding"/>
    <property type="evidence" value="ECO:0007669"/>
    <property type="project" value="InterPro"/>
</dbReference>
<dbReference type="InterPro" id="IPR001878">
    <property type="entry name" value="Znf_CCHC"/>
</dbReference>
<protein>
    <recommendedName>
        <fullName evidence="2">CCHC-type domain-containing protein</fullName>
    </recommendedName>
</protein>
<evidence type="ECO:0000256" key="1">
    <source>
        <dbReference type="PROSITE-ProRule" id="PRU00047"/>
    </source>
</evidence>
<name>A0A8J2HJ59_COTCN</name>
<accession>A0A8J2HJ59</accession>
<dbReference type="PROSITE" id="PS50158">
    <property type="entry name" value="ZF_CCHC"/>
    <property type="match status" value="1"/>
</dbReference>
<keyword evidence="1" id="KW-0479">Metal-binding</keyword>
<dbReference type="InterPro" id="IPR005162">
    <property type="entry name" value="Retrotrans_gag_dom"/>
</dbReference>
<reference evidence="3" key="1">
    <citation type="submission" date="2021-04" db="EMBL/GenBank/DDBJ databases">
        <authorList>
            <person name="Chebbi M.A.C M."/>
        </authorList>
    </citation>
    <scope>NUCLEOTIDE SEQUENCE</scope>
</reference>
<dbReference type="Proteomes" id="UP000786811">
    <property type="component" value="Unassembled WGS sequence"/>
</dbReference>
<dbReference type="Pfam" id="PF03732">
    <property type="entry name" value="Retrotrans_gag"/>
    <property type="match status" value="1"/>
</dbReference>
<evidence type="ECO:0000259" key="2">
    <source>
        <dbReference type="PROSITE" id="PS50158"/>
    </source>
</evidence>
<keyword evidence="1" id="KW-0862">Zinc</keyword>
<comment type="caution">
    <text evidence="3">The sequence shown here is derived from an EMBL/GenBank/DDBJ whole genome shotgun (WGS) entry which is preliminary data.</text>
</comment>
<proteinExistence type="predicted"/>
<keyword evidence="4" id="KW-1185">Reference proteome</keyword>
<dbReference type="EMBL" id="CAJNRD030001120">
    <property type="protein sequence ID" value="CAG5093090.1"/>
    <property type="molecule type" value="Genomic_DNA"/>
</dbReference>